<dbReference type="SMART" id="SM01003">
    <property type="entry name" value="AlaDh_PNT_N"/>
    <property type="match status" value="1"/>
</dbReference>
<dbReference type="InterPro" id="IPR036291">
    <property type="entry name" value="NAD(P)-bd_dom_sf"/>
</dbReference>
<evidence type="ECO:0000256" key="14">
    <source>
        <dbReference type="SAM" id="MobiDB-lite"/>
    </source>
</evidence>
<keyword evidence="19" id="KW-1185">Reference proteome</keyword>
<dbReference type="InterPro" id="IPR007886">
    <property type="entry name" value="AlaDH/PNT_N"/>
</dbReference>
<dbReference type="GO" id="GO:0006740">
    <property type="term" value="P:NADPH regeneration"/>
    <property type="evidence" value="ECO:0007669"/>
    <property type="project" value="TreeGrafter"/>
</dbReference>
<dbReference type="GO" id="GO:0008750">
    <property type="term" value="F:proton-translocating NAD(P)+ transhydrogenase activity"/>
    <property type="evidence" value="ECO:0007669"/>
    <property type="project" value="UniProtKB-EC"/>
</dbReference>
<evidence type="ECO:0000313" key="18">
    <source>
        <dbReference type="EMBL" id="GGF59039.1"/>
    </source>
</evidence>
<evidence type="ECO:0000256" key="5">
    <source>
        <dbReference type="ARBA" id="ARBA00022519"/>
    </source>
</evidence>
<name>A0A917FB47_9MICO</name>
<protein>
    <recommendedName>
        <fullName evidence="3">proton-translocating NAD(P)(+) transhydrogenase</fullName>
        <ecNumber evidence="3">7.1.1.1</ecNumber>
    </recommendedName>
</protein>
<feature type="transmembrane region" description="Helical" evidence="15">
    <location>
        <begin position="427"/>
        <end position="443"/>
    </location>
</feature>
<dbReference type="SMART" id="SM01002">
    <property type="entry name" value="AlaDh_PNT_C"/>
    <property type="match status" value="1"/>
</dbReference>
<dbReference type="SUPFAM" id="SSF52283">
    <property type="entry name" value="Formate/glycerate dehydrogenase catalytic domain-like"/>
    <property type="match status" value="1"/>
</dbReference>
<evidence type="ECO:0000256" key="7">
    <source>
        <dbReference type="ARBA" id="ARBA00022741"/>
    </source>
</evidence>
<evidence type="ECO:0000256" key="11">
    <source>
        <dbReference type="ARBA" id="ARBA00023027"/>
    </source>
</evidence>
<reference evidence="18" key="2">
    <citation type="submission" date="2020-09" db="EMBL/GenBank/DDBJ databases">
        <authorList>
            <person name="Sun Q."/>
            <person name="Zhou Y."/>
        </authorList>
    </citation>
    <scope>NUCLEOTIDE SEQUENCE</scope>
    <source>
        <strain evidence="18">CGMCC 1.12160</strain>
    </source>
</reference>
<organism evidence="18 19">
    <name type="scientific">Ornithinimicrobium tianjinense</name>
    <dbReference type="NCBI Taxonomy" id="1195761"/>
    <lineage>
        <taxon>Bacteria</taxon>
        <taxon>Bacillati</taxon>
        <taxon>Actinomycetota</taxon>
        <taxon>Actinomycetes</taxon>
        <taxon>Micrococcales</taxon>
        <taxon>Ornithinimicrobiaceae</taxon>
        <taxon>Ornithinimicrobium</taxon>
    </lineage>
</organism>
<dbReference type="PANTHER" id="PTHR10160">
    <property type="entry name" value="NAD(P) TRANSHYDROGENASE"/>
    <property type="match status" value="1"/>
</dbReference>
<evidence type="ECO:0000256" key="2">
    <source>
        <dbReference type="ARBA" id="ARBA00004429"/>
    </source>
</evidence>
<evidence type="ECO:0000256" key="4">
    <source>
        <dbReference type="ARBA" id="ARBA00022475"/>
    </source>
</evidence>
<dbReference type="Pfam" id="PF12769">
    <property type="entry name" value="PNTB_4TM"/>
    <property type="match status" value="1"/>
</dbReference>
<dbReference type="CDD" id="cd05304">
    <property type="entry name" value="Rubrum_tdh"/>
    <property type="match status" value="1"/>
</dbReference>
<dbReference type="AlphaFoldDB" id="A0A917FB47"/>
<comment type="caution">
    <text evidence="18">The sequence shown here is derived from an EMBL/GenBank/DDBJ whole genome shotgun (WGS) entry which is preliminary data.</text>
</comment>
<keyword evidence="8" id="KW-0521">NADP</keyword>
<keyword evidence="7" id="KW-0547">Nucleotide-binding</keyword>
<dbReference type="PIRSF" id="PIRSF000203">
    <property type="entry name" value="NADP_transhydrogenase_alpha"/>
    <property type="match status" value="1"/>
</dbReference>
<evidence type="ECO:0000256" key="6">
    <source>
        <dbReference type="ARBA" id="ARBA00022692"/>
    </source>
</evidence>
<evidence type="ECO:0000256" key="12">
    <source>
        <dbReference type="ARBA" id="ARBA00023136"/>
    </source>
</evidence>
<keyword evidence="9" id="KW-1278">Translocase</keyword>
<feature type="region of interest" description="Disordered" evidence="14">
    <location>
        <begin position="364"/>
        <end position="399"/>
    </location>
</feature>
<dbReference type="EMBL" id="BMEM01000005">
    <property type="protein sequence ID" value="GGF59039.1"/>
    <property type="molecule type" value="Genomic_DNA"/>
</dbReference>
<feature type="transmembrane region" description="Helical" evidence="15">
    <location>
        <begin position="405"/>
        <end position="421"/>
    </location>
</feature>
<dbReference type="Proteomes" id="UP000605670">
    <property type="component" value="Unassembled WGS sequence"/>
</dbReference>
<dbReference type="NCBIfam" id="TIGR00561">
    <property type="entry name" value="pntA"/>
    <property type="match status" value="1"/>
</dbReference>
<evidence type="ECO:0000259" key="17">
    <source>
        <dbReference type="SMART" id="SM01003"/>
    </source>
</evidence>
<proteinExistence type="predicted"/>
<keyword evidence="6 15" id="KW-0812">Transmembrane</keyword>
<evidence type="ECO:0000256" key="9">
    <source>
        <dbReference type="ARBA" id="ARBA00022967"/>
    </source>
</evidence>
<dbReference type="Gene3D" id="3.40.50.720">
    <property type="entry name" value="NAD(P)-binding Rossmann-like Domain"/>
    <property type="match status" value="2"/>
</dbReference>
<keyword evidence="10 15" id="KW-1133">Transmembrane helix</keyword>
<evidence type="ECO:0000256" key="15">
    <source>
        <dbReference type="SAM" id="Phobius"/>
    </source>
</evidence>
<dbReference type="InterPro" id="IPR024605">
    <property type="entry name" value="NADP_transhyd_a_C"/>
</dbReference>
<sequence>MRIGVPRESRDGQAIVAATPSTTSVLVGLGHELLVESGAGARAAYPDSAYAGAGAQIVDRAAVWAADLVLKVDPPTQEEVALLRPDGALAGLLAPARSPELLQLLTDRGVTAFAMDAVPRMSRSQSLDVLSSMANLSGYRAVVEAAHELGGMFGGQVTAAGTTPPARVFVAGAGVAGLAAIGAARALGAEVRATDVRPEVAEQVESLGATFVPLGATTTSADGYARALTEDQEALAAAVYDREARAADVVITTALLPGRPAPRLIGSETVAAMRPGSVVVDLAAATGGNVAGTVRDQRVVTEGGVHLLGWTDLAGRLPGQASQLYGTNMVSLVRLVAGPGGELAPDLEDEVVRGMTVARAGELLWPPPPSSVQARGPAPSAAPAAPPAPPAPAPAPAPDRATRRAVLLATGALVALAAALAPHEVRAHLTVFALAVVAGYYVISHVTHALHTPLMSVTNAISGIICVGALLQVGSADPWVTALSMVGITVASVNIVGGFTVTHRMLGMFRRAEP</sequence>
<dbReference type="InterPro" id="IPR026255">
    <property type="entry name" value="NADP_transhyd_a"/>
</dbReference>
<evidence type="ECO:0000256" key="3">
    <source>
        <dbReference type="ARBA" id="ARBA00012943"/>
    </source>
</evidence>
<feature type="domain" description="Alanine dehydrogenase/pyridine nucleotide transhydrogenase NAD(H)-binding" evidence="16">
    <location>
        <begin position="146"/>
        <end position="309"/>
    </location>
</feature>
<keyword evidence="11" id="KW-0520">NAD</keyword>
<feature type="transmembrane region" description="Helical" evidence="15">
    <location>
        <begin position="479"/>
        <end position="501"/>
    </location>
</feature>
<feature type="compositionally biased region" description="Pro residues" evidence="14">
    <location>
        <begin position="384"/>
        <end position="397"/>
    </location>
</feature>
<evidence type="ECO:0000256" key="8">
    <source>
        <dbReference type="ARBA" id="ARBA00022857"/>
    </source>
</evidence>
<comment type="subcellular location">
    <subcellularLocation>
        <location evidence="2">Cell inner membrane</location>
        <topology evidence="2">Multi-pass membrane protein</topology>
    </subcellularLocation>
</comment>
<keyword evidence="12 15" id="KW-0472">Membrane</keyword>
<feature type="domain" description="Alanine dehydrogenase/pyridine nucleotide transhydrogenase N-terminal" evidence="17">
    <location>
        <begin position="4"/>
        <end position="137"/>
    </location>
</feature>
<evidence type="ECO:0000259" key="16">
    <source>
        <dbReference type="SMART" id="SM01002"/>
    </source>
</evidence>
<evidence type="ECO:0000256" key="1">
    <source>
        <dbReference type="ARBA" id="ARBA00003943"/>
    </source>
</evidence>
<accession>A0A917FB47</accession>
<dbReference type="Pfam" id="PF01262">
    <property type="entry name" value="AlaDh_PNT_C"/>
    <property type="match status" value="1"/>
</dbReference>
<comment type="function">
    <text evidence="1">The transhydrogenation between NADH and NADP is coupled to respiration and ATP hydrolysis and functions as a proton pump across the membrane.</text>
</comment>
<dbReference type="Pfam" id="PF05222">
    <property type="entry name" value="AlaDh_PNT_N"/>
    <property type="match status" value="1"/>
</dbReference>
<comment type="catalytic activity">
    <reaction evidence="13">
        <text>NAD(+) + NADPH + H(+)(in) = NADH + NADP(+) + H(+)(out)</text>
        <dbReference type="Rhea" id="RHEA:47992"/>
        <dbReference type="ChEBI" id="CHEBI:15378"/>
        <dbReference type="ChEBI" id="CHEBI:57540"/>
        <dbReference type="ChEBI" id="CHEBI:57783"/>
        <dbReference type="ChEBI" id="CHEBI:57945"/>
        <dbReference type="ChEBI" id="CHEBI:58349"/>
        <dbReference type="EC" id="7.1.1.1"/>
    </reaction>
</comment>
<keyword evidence="5" id="KW-0997">Cell inner membrane</keyword>
<evidence type="ECO:0000256" key="10">
    <source>
        <dbReference type="ARBA" id="ARBA00022989"/>
    </source>
</evidence>
<gene>
    <name evidence="18" type="primary">pntA</name>
    <name evidence="18" type="ORF">GCM10011366_28640</name>
</gene>
<reference evidence="18" key="1">
    <citation type="journal article" date="2014" name="Int. J. Syst. Evol. Microbiol.">
        <title>Complete genome sequence of Corynebacterium casei LMG S-19264T (=DSM 44701T), isolated from a smear-ripened cheese.</title>
        <authorList>
            <consortium name="US DOE Joint Genome Institute (JGI-PGF)"/>
            <person name="Walter F."/>
            <person name="Albersmeier A."/>
            <person name="Kalinowski J."/>
            <person name="Ruckert C."/>
        </authorList>
    </citation>
    <scope>NUCLEOTIDE SEQUENCE</scope>
    <source>
        <strain evidence="18">CGMCC 1.12160</strain>
    </source>
</reference>
<dbReference type="SUPFAM" id="SSF51735">
    <property type="entry name" value="NAD(P)-binding Rossmann-fold domains"/>
    <property type="match status" value="1"/>
</dbReference>
<keyword evidence="4" id="KW-1003">Cell membrane</keyword>
<dbReference type="NCBIfam" id="NF006942">
    <property type="entry name" value="PRK09424.1"/>
    <property type="match status" value="1"/>
</dbReference>
<evidence type="ECO:0000313" key="19">
    <source>
        <dbReference type="Proteomes" id="UP000605670"/>
    </source>
</evidence>
<evidence type="ECO:0000256" key="13">
    <source>
        <dbReference type="ARBA" id="ARBA00048202"/>
    </source>
</evidence>
<dbReference type="EC" id="7.1.1.1" evidence="3"/>
<dbReference type="RefSeq" id="WP_188431943.1">
    <property type="nucleotide sequence ID" value="NZ_BAABKH010000006.1"/>
</dbReference>
<dbReference type="GO" id="GO:0005886">
    <property type="term" value="C:plasma membrane"/>
    <property type="evidence" value="ECO:0007669"/>
    <property type="project" value="UniProtKB-SubCell"/>
</dbReference>
<feature type="transmembrane region" description="Helical" evidence="15">
    <location>
        <begin position="455"/>
        <end position="473"/>
    </location>
</feature>
<dbReference type="GO" id="GO:0050661">
    <property type="term" value="F:NADP binding"/>
    <property type="evidence" value="ECO:0007669"/>
    <property type="project" value="TreeGrafter"/>
</dbReference>
<dbReference type="InterPro" id="IPR007698">
    <property type="entry name" value="AlaDH/PNT_NAD(H)-bd"/>
</dbReference>
<dbReference type="PANTHER" id="PTHR10160:SF19">
    <property type="entry name" value="PROTON-TRANSLOCATING NAD(P)(+) TRANSHYDROGENASE"/>
    <property type="match status" value="1"/>
</dbReference>